<evidence type="ECO:0000313" key="11">
    <source>
        <dbReference type="EMBL" id="NMD98433.1"/>
    </source>
</evidence>
<dbReference type="PRINTS" id="PR00300">
    <property type="entry name" value="CLPPROTEASEA"/>
</dbReference>
<dbReference type="InterPro" id="IPR018368">
    <property type="entry name" value="ClpA/B_CS1"/>
</dbReference>
<dbReference type="SUPFAM" id="SSF81923">
    <property type="entry name" value="Double Clp-N motif"/>
    <property type="match status" value="1"/>
</dbReference>
<reference evidence="11 12" key="1">
    <citation type="submission" date="2020-04" db="EMBL/GenBank/DDBJ databases">
        <authorList>
            <person name="Hitch T.C.A."/>
            <person name="Wylensek D."/>
            <person name="Clavel T."/>
        </authorList>
    </citation>
    <scope>NUCLEOTIDE SEQUENCE [LARGE SCALE GENOMIC DNA]</scope>
    <source>
        <strain evidence="11 12">PG-130-P53-12</strain>
    </source>
</reference>
<dbReference type="Pfam" id="PF17871">
    <property type="entry name" value="AAA_lid_9"/>
    <property type="match status" value="1"/>
</dbReference>
<keyword evidence="2 6" id="KW-0547">Nucleotide-binding</keyword>
<dbReference type="Pfam" id="PF07724">
    <property type="entry name" value="AAA_2"/>
    <property type="match status" value="1"/>
</dbReference>
<dbReference type="PROSITE" id="PS00871">
    <property type="entry name" value="CLPAB_2"/>
    <property type="match status" value="1"/>
</dbReference>
<dbReference type="PANTHER" id="PTHR11638">
    <property type="entry name" value="ATP-DEPENDENT CLP PROTEASE"/>
    <property type="match status" value="1"/>
</dbReference>
<feature type="coiled-coil region" evidence="7">
    <location>
        <begin position="443"/>
        <end position="470"/>
    </location>
</feature>
<dbReference type="FunFam" id="3.40.50.300:FF:000025">
    <property type="entry name" value="ATP-dependent Clp protease subunit"/>
    <property type="match status" value="1"/>
</dbReference>
<keyword evidence="12" id="KW-1185">Reference proteome</keyword>
<feature type="compositionally biased region" description="Low complexity" evidence="8">
    <location>
        <begin position="821"/>
        <end position="836"/>
    </location>
</feature>
<dbReference type="InterPro" id="IPR001270">
    <property type="entry name" value="ClpA/B"/>
</dbReference>
<keyword evidence="1 5" id="KW-0677">Repeat</keyword>
<dbReference type="GO" id="GO:0005737">
    <property type="term" value="C:cytoplasm"/>
    <property type="evidence" value="ECO:0007669"/>
    <property type="project" value="TreeGrafter"/>
</dbReference>
<dbReference type="InterPro" id="IPR041546">
    <property type="entry name" value="ClpA/ClpB_AAA_lid"/>
</dbReference>
<dbReference type="SMART" id="SM01086">
    <property type="entry name" value="ClpB_D2-small"/>
    <property type="match status" value="1"/>
</dbReference>
<organism evidence="11 12">
    <name type="scientific">Selenomonas bovis</name>
    <dbReference type="NCBI Taxonomy" id="416586"/>
    <lineage>
        <taxon>Bacteria</taxon>
        <taxon>Bacillati</taxon>
        <taxon>Bacillota</taxon>
        <taxon>Negativicutes</taxon>
        <taxon>Selenomonadales</taxon>
        <taxon>Selenomonadaceae</taxon>
        <taxon>Selenomonas</taxon>
    </lineage>
</organism>
<evidence type="ECO:0000259" key="9">
    <source>
        <dbReference type="PROSITE" id="PS50151"/>
    </source>
</evidence>
<dbReference type="Pfam" id="PF02861">
    <property type="entry name" value="Clp_N"/>
    <property type="match status" value="1"/>
</dbReference>
<dbReference type="GO" id="GO:0034605">
    <property type="term" value="P:cellular response to heat"/>
    <property type="evidence" value="ECO:0007669"/>
    <property type="project" value="TreeGrafter"/>
</dbReference>
<dbReference type="InterPro" id="IPR027417">
    <property type="entry name" value="P-loop_NTPase"/>
</dbReference>
<evidence type="ECO:0000256" key="1">
    <source>
        <dbReference type="ARBA" id="ARBA00022737"/>
    </source>
</evidence>
<accession>A0A848B3D1</accession>
<dbReference type="InterPro" id="IPR001943">
    <property type="entry name" value="UVR_dom"/>
</dbReference>
<dbReference type="Gene3D" id="3.40.50.300">
    <property type="entry name" value="P-loop containing nucleotide triphosphate hydrolases"/>
    <property type="match status" value="2"/>
</dbReference>
<dbReference type="FunFam" id="3.40.50.300:FF:000010">
    <property type="entry name" value="Chaperone clpB 1, putative"/>
    <property type="match status" value="1"/>
</dbReference>
<dbReference type="Gene3D" id="1.10.1780.10">
    <property type="entry name" value="Clp, N-terminal domain"/>
    <property type="match status" value="1"/>
</dbReference>
<dbReference type="PROSITE" id="PS00870">
    <property type="entry name" value="CLPAB_1"/>
    <property type="match status" value="1"/>
</dbReference>
<evidence type="ECO:0000256" key="3">
    <source>
        <dbReference type="ARBA" id="ARBA00022840"/>
    </source>
</evidence>
<dbReference type="GO" id="GO:0005524">
    <property type="term" value="F:ATP binding"/>
    <property type="evidence" value="ECO:0007669"/>
    <property type="project" value="UniProtKB-KW"/>
</dbReference>
<dbReference type="SUPFAM" id="SSF52540">
    <property type="entry name" value="P-loop containing nucleoside triphosphate hydrolases"/>
    <property type="match status" value="2"/>
</dbReference>
<dbReference type="InterPro" id="IPR036628">
    <property type="entry name" value="Clp_N_dom_sf"/>
</dbReference>
<dbReference type="SMART" id="SM00382">
    <property type="entry name" value="AAA"/>
    <property type="match status" value="2"/>
</dbReference>
<keyword evidence="4 6" id="KW-0143">Chaperone</keyword>
<gene>
    <name evidence="11" type="ORF">HF878_02900</name>
</gene>
<evidence type="ECO:0000256" key="8">
    <source>
        <dbReference type="SAM" id="MobiDB-lite"/>
    </source>
</evidence>
<evidence type="ECO:0000256" key="7">
    <source>
        <dbReference type="SAM" id="Coils"/>
    </source>
</evidence>
<dbReference type="PANTHER" id="PTHR11638:SF18">
    <property type="entry name" value="HEAT SHOCK PROTEIN 104"/>
    <property type="match status" value="1"/>
</dbReference>
<dbReference type="Pfam" id="PF10431">
    <property type="entry name" value="ClpB_D2-small"/>
    <property type="match status" value="1"/>
</dbReference>
<comment type="caution">
    <text evidence="11">The sequence shown here is derived from an EMBL/GenBank/DDBJ whole genome shotgun (WGS) entry which is preliminary data.</text>
</comment>
<dbReference type="GO" id="GO:0008233">
    <property type="term" value="F:peptidase activity"/>
    <property type="evidence" value="ECO:0007669"/>
    <property type="project" value="UniProtKB-KW"/>
</dbReference>
<dbReference type="AlphaFoldDB" id="A0A848B3D1"/>
<evidence type="ECO:0000256" key="6">
    <source>
        <dbReference type="RuleBase" id="RU004432"/>
    </source>
</evidence>
<dbReference type="Gene3D" id="4.10.860.10">
    <property type="entry name" value="UVR domain"/>
    <property type="match status" value="1"/>
</dbReference>
<evidence type="ECO:0000256" key="4">
    <source>
        <dbReference type="ARBA" id="ARBA00023186"/>
    </source>
</evidence>
<keyword evidence="7" id="KW-0175">Coiled coil</keyword>
<evidence type="ECO:0000256" key="2">
    <source>
        <dbReference type="ARBA" id="ARBA00022741"/>
    </source>
</evidence>
<comment type="similarity">
    <text evidence="6">Belongs to the ClpA/ClpB family.</text>
</comment>
<dbReference type="CDD" id="cd19499">
    <property type="entry name" value="RecA-like_ClpB_Hsp104-like"/>
    <property type="match status" value="1"/>
</dbReference>
<dbReference type="InterPro" id="IPR003959">
    <property type="entry name" value="ATPase_AAA_core"/>
</dbReference>
<dbReference type="RefSeq" id="WP_170077144.1">
    <property type="nucleotide sequence ID" value="NZ_JABAFA010000004.1"/>
</dbReference>
<sequence>MRQGRFTNRAVHAIEFAQYEAQELQQDYIGTEHILLGLLHEKEGIAAKALGAVGLEFAAVRQQVENVLEQEEQYPSDNPYYTPLAKHAMEMSMREAQRLGHNYVGTEHILLGLLSDESSAGARVIESMGVDLEELRTAVYNMLDAKHPDADVQGAASGGRKNATPLLNRYGRNLNDMARQEKMDPVIGREKEIQRVIQILSRRTKNNPILIGEPGVGKTAIAEGLAQRIVEGTVPYMLQDKRVMSLSMASLVAGAKYRGEFEERLKGVIDEIRRAGDVILFIDEMHTLVGAGAAEGALDAANILKPALSRGEIQIIGATTLDEYKKHLEKDAALSRRFQTIMVEEPSVDDAIAILKGLRDKYEAFHRATIQDDAIVAAVKLSHRYITDRFLPDKAIDVMDEAASKVRMKMVEQPPEVKAVGEKLSRLTNDKEAAITSQDYERAAHLRDAEQKLKEELAAAKSRWEKKEESPITVTENDIADVVALWTGIPVRRIAAKESDRLLHMERVLTRRVVGQEEAVKAVSKAVRRARAGLKDPKRPIGSFLFLGPTGVGKTELARTLAEVLFGSEDSILRFDMSEYMEKYSVSRMVGAPPGYVGYEEGGQLTDAVRRKPYSIILLDEIEKAHPDVFNLLLQVLEDGRLTDGQGRTVDFRNTVIIMTSNAGANFLRQAPPALGFAAKEETDEDRNESAKKRVLAEVKRIFKPEFLNRIDELIVFHPLGRAELAKIVDILLRGVKDRLAERGLSLEISPAAKNKLVEQGTDFKYGARPLKRAIQRLIEDPLAEQLLARKFKAGETIYVKKTGDALDFVAKVKKAKAAKATAGSTHAKAAHAKGGSASGGTAGKEPAGNGDVHAEA</sequence>
<keyword evidence="11" id="KW-0378">Hydrolase</keyword>
<feature type="domain" description="UVR" evidence="9">
    <location>
        <begin position="421"/>
        <end position="456"/>
    </location>
</feature>
<keyword evidence="3 6" id="KW-0067">ATP-binding</keyword>
<feature type="domain" description="Clp R" evidence="10">
    <location>
        <begin position="1"/>
        <end position="145"/>
    </location>
</feature>
<evidence type="ECO:0000256" key="5">
    <source>
        <dbReference type="PROSITE-ProRule" id="PRU01251"/>
    </source>
</evidence>
<dbReference type="PROSITE" id="PS50151">
    <property type="entry name" value="UVR"/>
    <property type="match status" value="1"/>
</dbReference>
<keyword evidence="11" id="KW-0645">Protease</keyword>
<dbReference type="GO" id="GO:0006508">
    <property type="term" value="P:proteolysis"/>
    <property type="evidence" value="ECO:0007669"/>
    <property type="project" value="UniProtKB-KW"/>
</dbReference>
<name>A0A848B3D1_9FIRM</name>
<evidence type="ECO:0000313" key="12">
    <source>
        <dbReference type="Proteomes" id="UP000543804"/>
    </source>
</evidence>
<dbReference type="CDD" id="cd00009">
    <property type="entry name" value="AAA"/>
    <property type="match status" value="1"/>
</dbReference>
<dbReference type="Proteomes" id="UP000543804">
    <property type="component" value="Unassembled WGS sequence"/>
</dbReference>
<proteinExistence type="inferred from homology"/>
<dbReference type="GO" id="GO:0016887">
    <property type="term" value="F:ATP hydrolysis activity"/>
    <property type="evidence" value="ECO:0007669"/>
    <property type="project" value="InterPro"/>
</dbReference>
<dbReference type="Pfam" id="PF00004">
    <property type="entry name" value="AAA"/>
    <property type="match status" value="1"/>
</dbReference>
<protein>
    <submittedName>
        <fullName evidence="11">ATP-dependent Clp protease ATP-binding subunit</fullName>
    </submittedName>
</protein>
<dbReference type="InterPro" id="IPR028299">
    <property type="entry name" value="ClpA/B_CS2"/>
</dbReference>
<evidence type="ECO:0000259" key="10">
    <source>
        <dbReference type="PROSITE" id="PS51903"/>
    </source>
</evidence>
<dbReference type="EMBL" id="JABAFA010000004">
    <property type="protein sequence ID" value="NMD98433.1"/>
    <property type="molecule type" value="Genomic_DNA"/>
</dbReference>
<feature type="region of interest" description="Disordered" evidence="8">
    <location>
        <begin position="821"/>
        <end position="857"/>
    </location>
</feature>
<dbReference type="PROSITE" id="PS51903">
    <property type="entry name" value="CLP_R"/>
    <property type="match status" value="1"/>
</dbReference>
<dbReference type="InterPro" id="IPR050130">
    <property type="entry name" value="ClpA_ClpB"/>
</dbReference>
<dbReference type="InterPro" id="IPR004176">
    <property type="entry name" value="Clp_R_N"/>
</dbReference>
<dbReference type="Gene3D" id="1.10.8.60">
    <property type="match status" value="2"/>
</dbReference>
<dbReference type="InterPro" id="IPR019489">
    <property type="entry name" value="Clp_ATPase_C"/>
</dbReference>
<dbReference type="InterPro" id="IPR003593">
    <property type="entry name" value="AAA+_ATPase"/>
</dbReference>